<evidence type="ECO:0000313" key="2">
    <source>
        <dbReference type="EMBL" id="QHT78643.1"/>
    </source>
</evidence>
<dbReference type="EMBL" id="MN739934">
    <property type="protein sequence ID" value="QHT78643.1"/>
    <property type="molecule type" value="Genomic_DNA"/>
</dbReference>
<dbReference type="Pfam" id="PF13578">
    <property type="entry name" value="Methyltransf_24"/>
    <property type="match status" value="1"/>
</dbReference>
<dbReference type="Gene3D" id="3.40.50.2000">
    <property type="entry name" value="Glycogen Phosphorylase B"/>
    <property type="match status" value="1"/>
</dbReference>
<evidence type="ECO:0000256" key="1">
    <source>
        <dbReference type="ARBA" id="ARBA00022679"/>
    </source>
</evidence>
<reference evidence="2" key="1">
    <citation type="journal article" date="2020" name="Nature">
        <title>Giant virus diversity and host interactions through global metagenomics.</title>
        <authorList>
            <person name="Schulz F."/>
            <person name="Roux S."/>
            <person name="Paez-Espino D."/>
            <person name="Jungbluth S."/>
            <person name="Walsh D.A."/>
            <person name="Denef V.J."/>
            <person name="McMahon K.D."/>
            <person name="Konstantinidis K.T."/>
            <person name="Eloe-Fadrosh E.A."/>
            <person name="Kyrpides N.C."/>
            <person name="Woyke T."/>
        </authorList>
    </citation>
    <scope>NUCLEOTIDE SEQUENCE</scope>
    <source>
        <strain evidence="2">GVMAG-M-3300023179-92</strain>
    </source>
</reference>
<dbReference type="GO" id="GO:0016757">
    <property type="term" value="F:glycosyltransferase activity"/>
    <property type="evidence" value="ECO:0007669"/>
    <property type="project" value="TreeGrafter"/>
</dbReference>
<dbReference type="SUPFAM" id="SSF53756">
    <property type="entry name" value="UDP-Glycosyltransferase/glycogen phosphorylase"/>
    <property type="match status" value="1"/>
</dbReference>
<evidence type="ECO:0008006" key="3">
    <source>
        <dbReference type="Google" id="ProtNLM"/>
    </source>
</evidence>
<dbReference type="CDD" id="cd03801">
    <property type="entry name" value="GT4_PimA-like"/>
    <property type="match status" value="1"/>
</dbReference>
<protein>
    <recommendedName>
        <fullName evidence="3">Glycosyltransferase 2-like domain-containing protein</fullName>
    </recommendedName>
</protein>
<dbReference type="AlphaFoldDB" id="A0A6C0HF63"/>
<sequence length="1196" mass="140932">MTILELNKDKYIVNQDDYKKLHHEEYNNLIIYPKVGEMEREIGLINDIGETLTNPCFIYIGSKYASFYSINCREKFQQVYIETINDSDESNIVRENISKYDNINLSFAKNVITNNTVIKIFEDDIIGIHTLFMINKNKPYIIAKDIKSLENVYKHKFNISGTNQYLYVSEENHPTFIEHFYYYFEGQNFNYNNLIHLCIMVKNGGDLFEKTLLDNMKWIDRWTILDTGSTDNTIEIINKTLVGKKKGKLYQEPFINFRESRNRCLDLCETNCKYNVMLDDTYIIQGDFRGFLEEVRGDQFADSYSLLIKSDDTEYYSNRVTKSKNKLRYIYTIHEVIQKDNNTNVVIPATRSWIFDMRADYMENRTMSRKEYDLKCLFGMIEEYPDDPRHLYYIAQTYNLLEKHELAAEYFFKRAFHPVEGFDQEKIDALFEMTRIYNYKLNKPWEECERYYQLVCEWDPERPEGFYFIAIHYYLEGKLDIAYPYFKKALEIGFPVHRQYSLKPTLSYFYAPKFVANLAYQFKDFVTGKKACEIFLANVNHKAVKSLPEFDFEAKIINNWNSIYSFLLKMDPVNPTPIIPEKPIFCFVADGGFNKWSGKNIVTTGVGGSETYIIEMARYLKQLTDFEVVVCCNCEQEEIFEGVKYIHLSKFFEIVSSTYITHCMISRYSEYIPMAIEGHVENIYVILHDLGLTGDIIPIHPKLKNIFCLSEWHVDHFLQTFPQFKQITKPFHYGIDFTNFIVNESSKDEKKVKRSFIYSSFPNRGLLTILNMWPEIIQRYPDATLNIFCDLDNNWVNTFYPQEVEQIKMLLGTIFKNSKSIKNHGWVDKKTLAKYWKTTDIWFYPCKFKETFCLTALEAAATKTYVISNDLAALQNTVGDRGDVIPGDATTPEWKQEAFRRICEYFDNPDSEKAKRLIQKNYEWALTHSWKDRANDLITNYLQVINTSLKYENNQNLTLNNIETSEDEKILKEMEQLNYMDMYNWLQDLPKNENAKQIFKDILMTFKDERCNILEVGTFAGMSLIGMLKYLPNSFAYAIDSWKNYSEKTRENTDIDILKNIEQLNVEQVFYQNIEKAGMKERIKALKGDSSQILLNLIAESPVTHKDKNGVSHIIWGFDFIYVDASHLCLDCFVDCILSWKLLKKGGIMGIDDYMYNIGYRNVLEIPFEGVNRFLEKIEGQYKVLNKGYRLFIQKL</sequence>
<dbReference type="InterPro" id="IPR011990">
    <property type="entry name" value="TPR-like_helical_dom_sf"/>
</dbReference>
<dbReference type="SUPFAM" id="SSF53335">
    <property type="entry name" value="S-adenosyl-L-methionine-dependent methyltransferases"/>
    <property type="match status" value="1"/>
</dbReference>
<dbReference type="GO" id="GO:0009103">
    <property type="term" value="P:lipopolysaccharide biosynthetic process"/>
    <property type="evidence" value="ECO:0007669"/>
    <property type="project" value="TreeGrafter"/>
</dbReference>
<dbReference type="PANTHER" id="PTHR46401:SF2">
    <property type="entry name" value="GLYCOSYLTRANSFERASE WBBK-RELATED"/>
    <property type="match status" value="1"/>
</dbReference>
<dbReference type="PANTHER" id="PTHR46401">
    <property type="entry name" value="GLYCOSYLTRANSFERASE WBBK-RELATED"/>
    <property type="match status" value="1"/>
</dbReference>
<dbReference type="InterPro" id="IPR029063">
    <property type="entry name" value="SAM-dependent_MTases_sf"/>
</dbReference>
<dbReference type="Gene3D" id="3.40.50.150">
    <property type="entry name" value="Vaccinia Virus protein VP39"/>
    <property type="match status" value="1"/>
</dbReference>
<organism evidence="2">
    <name type="scientific">viral metagenome</name>
    <dbReference type="NCBI Taxonomy" id="1070528"/>
    <lineage>
        <taxon>unclassified sequences</taxon>
        <taxon>metagenomes</taxon>
        <taxon>organismal metagenomes</taxon>
    </lineage>
</organism>
<name>A0A6C0HF63_9ZZZZ</name>
<accession>A0A6C0HF63</accession>
<dbReference type="SUPFAM" id="SSF48452">
    <property type="entry name" value="TPR-like"/>
    <property type="match status" value="1"/>
</dbReference>
<dbReference type="Pfam" id="PF13692">
    <property type="entry name" value="Glyco_trans_1_4"/>
    <property type="match status" value="1"/>
</dbReference>
<proteinExistence type="predicted"/>
<dbReference type="Gene3D" id="1.25.40.10">
    <property type="entry name" value="Tetratricopeptide repeat domain"/>
    <property type="match status" value="1"/>
</dbReference>
<keyword evidence="1" id="KW-0808">Transferase</keyword>